<dbReference type="Proteomes" id="UP000277214">
    <property type="component" value="Chromosome 1"/>
</dbReference>
<name>A0A3S4GR27_SALET</name>
<proteinExistence type="predicted"/>
<sequence>MVELAEMSSLKLYWQEKYPQAFCWSFGDSPTLADELAALVVAGKSVAPVARWLAIRKSSPLSRPGHITLCSTAQATPCASYARWRSG</sequence>
<dbReference type="Gene3D" id="3.10.400.10">
    <property type="entry name" value="Sulfate adenylyltransferase"/>
    <property type="match status" value="1"/>
</dbReference>
<dbReference type="SUPFAM" id="SSF88697">
    <property type="entry name" value="PUA domain-like"/>
    <property type="match status" value="1"/>
</dbReference>
<dbReference type="AlphaFoldDB" id="A0A3S4GR27"/>
<protein>
    <submittedName>
        <fullName evidence="1">ASCH protein</fullName>
    </submittedName>
</protein>
<organism evidence="1 2">
    <name type="scientific">Salmonella enterica I</name>
    <dbReference type="NCBI Taxonomy" id="59201"/>
    <lineage>
        <taxon>Bacteria</taxon>
        <taxon>Pseudomonadati</taxon>
        <taxon>Pseudomonadota</taxon>
        <taxon>Gammaproteobacteria</taxon>
        <taxon>Enterobacterales</taxon>
        <taxon>Enterobacteriaceae</taxon>
        <taxon>Salmonella</taxon>
    </lineage>
</organism>
<dbReference type="EMBL" id="LR134149">
    <property type="protein sequence ID" value="VEA41573.1"/>
    <property type="molecule type" value="Genomic_DNA"/>
</dbReference>
<evidence type="ECO:0000313" key="2">
    <source>
        <dbReference type="Proteomes" id="UP000277214"/>
    </source>
</evidence>
<accession>A0A3S4GR27</accession>
<evidence type="ECO:0000313" key="1">
    <source>
        <dbReference type="EMBL" id="VEA41573.1"/>
    </source>
</evidence>
<gene>
    <name evidence="1" type="ORF">NCTC8272_03954</name>
</gene>
<reference evidence="1 2" key="1">
    <citation type="submission" date="2018-12" db="EMBL/GenBank/DDBJ databases">
        <authorList>
            <consortium name="Pathogen Informatics"/>
        </authorList>
    </citation>
    <scope>NUCLEOTIDE SEQUENCE [LARGE SCALE GENOMIC DNA]</scope>
    <source>
        <strain evidence="1 2">NCTC8272</strain>
    </source>
</reference>
<dbReference type="InterPro" id="IPR015947">
    <property type="entry name" value="PUA-like_sf"/>
</dbReference>